<gene>
    <name evidence="2" type="ORF">AVDCRST_MAG93-9721</name>
</gene>
<accession>A0A6J4NP19</accession>
<evidence type="ECO:0000256" key="1">
    <source>
        <dbReference type="SAM" id="MobiDB-lite"/>
    </source>
</evidence>
<dbReference type="AlphaFoldDB" id="A0A6J4NP19"/>
<organism evidence="2">
    <name type="scientific">uncultured Chloroflexia bacterium</name>
    <dbReference type="NCBI Taxonomy" id="1672391"/>
    <lineage>
        <taxon>Bacteria</taxon>
        <taxon>Bacillati</taxon>
        <taxon>Chloroflexota</taxon>
        <taxon>Chloroflexia</taxon>
        <taxon>environmental samples</taxon>
    </lineage>
</organism>
<protein>
    <submittedName>
        <fullName evidence="2">Uncharacterized protein</fullName>
    </submittedName>
</protein>
<sequence>MGSKPVVPDPVTVAPHFALGDDSAIDGDVTGTSTPDTTPFRHTGRLRQ</sequence>
<dbReference type="EMBL" id="CADCTR010003261">
    <property type="protein sequence ID" value="CAA9390723.1"/>
    <property type="molecule type" value="Genomic_DNA"/>
</dbReference>
<reference evidence="2" key="1">
    <citation type="submission" date="2020-02" db="EMBL/GenBank/DDBJ databases">
        <authorList>
            <person name="Meier V. D."/>
        </authorList>
    </citation>
    <scope>NUCLEOTIDE SEQUENCE</scope>
    <source>
        <strain evidence="2">AVDCRST_MAG93</strain>
    </source>
</reference>
<proteinExistence type="predicted"/>
<evidence type="ECO:0000313" key="2">
    <source>
        <dbReference type="EMBL" id="CAA9390723.1"/>
    </source>
</evidence>
<feature type="region of interest" description="Disordered" evidence="1">
    <location>
        <begin position="19"/>
        <end position="48"/>
    </location>
</feature>
<name>A0A6J4NP19_9CHLR</name>